<evidence type="ECO:0000259" key="2">
    <source>
        <dbReference type="Pfam" id="PF14285"/>
    </source>
</evidence>
<organism evidence="3 4">
    <name type="scientific">Halobacillus campisalis</name>
    <dbReference type="NCBI Taxonomy" id="435909"/>
    <lineage>
        <taxon>Bacteria</taxon>
        <taxon>Bacillati</taxon>
        <taxon>Bacillota</taxon>
        <taxon>Bacilli</taxon>
        <taxon>Bacillales</taxon>
        <taxon>Bacillaceae</taxon>
        <taxon>Halobacillus</taxon>
    </lineage>
</organism>
<name>A0ABW2K0D8_9BACI</name>
<dbReference type="RefSeq" id="WP_289215564.1">
    <property type="nucleotide sequence ID" value="NZ_JAPVRC010000003.1"/>
</dbReference>
<reference evidence="4" key="1">
    <citation type="journal article" date="2019" name="Int. J. Syst. Evol. Microbiol.">
        <title>The Global Catalogue of Microorganisms (GCM) 10K type strain sequencing project: providing services to taxonomists for standard genome sequencing and annotation.</title>
        <authorList>
            <consortium name="The Broad Institute Genomics Platform"/>
            <consortium name="The Broad Institute Genome Sequencing Center for Infectious Disease"/>
            <person name="Wu L."/>
            <person name="Ma J."/>
        </authorList>
    </citation>
    <scope>NUCLEOTIDE SEQUENCE [LARGE SCALE GENOMIC DNA]</scope>
    <source>
        <strain evidence="4">CCUG 73951</strain>
    </source>
</reference>
<comment type="caution">
    <text evidence="3">The sequence shown here is derived from an EMBL/GenBank/DDBJ whole genome shotgun (WGS) entry which is preliminary data.</text>
</comment>
<proteinExistence type="predicted"/>
<keyword evidence="4" id="KW-1185">Reference proteome</keyword>
<protein>
    <submittedName>
        <fullName evidence="3">DUF4367 domain-containing protein</fullName>
    </submittedName>
</protein>
<feature type="domain" description="DUF4367" evidence="2">
    <location>
        <begin position="231"/>
        <end position="301"/>
    </location>
</feature>
<keyword evidence="1" id="KW-0732">Signal</keyword>
<dbReference type="Proteomes" id="UP001596494">
    <property type="component" value="Unassembled WGS sequence"/>
</dbReference>
<gene>
    <name evidence="3" type="ORF">ACFQMN_02660</name>
</gene>
<evidence type="ECO:0000313" key="3">
    <source>
        <dbReference type="EMBL" id="MFC7319787.1"/>
    </source>
</evidence>
<feature type="signal peptide" evidence="1">
    <location>
        <begin position="1"/>
        <end position="23"/>
    </location>
</feature>
<sequence length="303" mass="34458">MTKKILCLAMTLFVTAGCSSTQSSVENTTEENTTKDDVTTVVEQTFSGPDEELTQFYEEDNYEQISTYYMERFEPFFTEDSMENAVNTNLLNSFHQKAYGNDVNMEIGEMSVEEKEDTAGAYDFEMQINVSNGQKAEVRGRVNTNEEGKITRIRYLDVQPLLNAFDTAVEVEEGLFEYDRSRLVSRTGDEAYQPKYPTVMPFEVDGVEIEAGIMEHEDTLLTLIFHGETNETMELKTVKDSEISHQDIETEEVSIGDQTRQYAGKEGETQRLIWTHGSITYELKGNVEGLSKEDLIKVAESFK</sequence>
<feature type="chain" id="PRO_5045654047" evidence="1">
    <location>
        <begin position="24"/>
        <end position="303"/>
    </location>
</feature>
<dbReference type="PROSITE" id="PS51257">
    <property type="entry name" value="PROKAR_LIPOPROTEIN"/>
    <property type="match status" value="1"/>
</dbReference>
<evidence type="ECO:0000313" key="4">
    <source>
        <dbReference type="Proteomes" id="UP001596494"/>
    </source>
</evidence>
<evidence type="ECO:0000256" key="1">
    <source>
        <dbReference type="SAM" id="SignalP"/>
    </source>
</evidence>
<dbReference type="EMBL" id="JBHTBY010000001">
    <property type="protein sequence ID" value="MFC7319787.1"/>
    <property type="molecule type" value="Genomic_DNA"/>
</dbReference>
<dbReference type="InterPro" id="IPR025377">
    <property type="entry name" value="DUF4367"/>
</dbReference>
<accession>A0ABW2K0D8</accession>
<dbReference type="Pfam" id="PF14285">
    <property type="entry name" value="DUF4367"/>
    <property type="match status" value="1"/>
</dbReference>